<protein>
    <submittedName>
        <fullName evidence="6">Mitochondrial (Homo sapiens)</fullName>
    </submittedName>
</protein>
<dbReference type="FunFam" id="3.30.830.10:FF:000039">
    <property type="entry name" value="Ubiquinol-cytochrome c reductase core subunit 2"/>
    <property type="match status" value="1"/>
</dbReference>
<dbReference type="InterPro" id="IPR050361">
    <property type="entry name" value="MPP/UQCRC_Complex"/>
</dbReference>
<evidence type="ECO:0000313" key="7">
    <source>
        <dbReference type="Proteomes" id="UP000786811"/>
    </source>
</evidence>
<dbReference type="Gene3D" id="3.30.830.10">
    <property type="entry name" value="Metalloenzyme, LuxS/M16 peptidase-like"/>
    <property type="match status" value="2"/>
</dbReference>
<keyword evidence="7" id="KW-1185">Reference proteome</keyword>
<dbReference type="FunFam" id="3.30.830.10:FF:000021">
    <property type="entry name" value="Cytochrome b-c1 complex subunit 2"/>
    <property type="match status" value="1"/>
</dbReference>
<evidence type="ECO:0000256" key="2">
    <source>
        <dbReference type="ARBA" id="ARBA00022946"/>
    </source>
</evidence>
<proteinExistence type="predicted"/>
<sequence>MACSAVRSPILRNPSVRNYAAAAKAAHSAPAAAAAGDFQVLSNKITVAALDNNSPVTQVSIVFKAGPRNETYDTQGISHLLRLAAGLTTSRGTTFGITRNIQQLGGNIFATSDRESTAYTLQVTRNHLDKAFNFLEDVATRQVFKPWEVNDLSPRLRYELSAVPEATRLLELLHKAAYRTGLGYSLYSPKRHIDKISSESLQHFVNSWFTGPRCAVVGTGISLSDLSSFANTLNVGTSEGNSSPSKYHGGELRKERNSSIASVALAVEGSSFSNDKDALAFAVLQQAAGTGPHIKWGTTTAPLQRSVISAAGNDPFAVSAFNASYSDSGLFGVIIQAPANVAGSITKAAYKWMNSPNITDADIARGKTELKASILYTSDNNTRQLENLAQQTLFKGRPVSCAALVAEVDKISSADVKKVAGKLGSKVSMAAIGNLATVPYINELN</sequence>
<comment type="caution">
    <text evidence="6">The sequence shown here is derived from an EMBL/GenBank/DDBJ whole genome shotgun (WGS) entry which is preliminary data.</text>
</comment>
<dbReference type="Pfam" id="PF00675">
    <property type="entry name" value="Peptidase_M16"/>
    <property type="match status" value="1"/>
</dbReference>
<dbReference type="AlphaFoldDB" id="A0A8J2HLE3"/>
<keyword evidence="3" id="KW-0496">Mitochondrion</keyword>
<comment type="subcellular location">
    <subcellularLocation>
        <location evidence="1">Mitochondrion</location>
    </subcellularLocation>
</comment>
<dbReference type="InterPro" id="IPR011765">
    <property type="entry name" value="Pept_M16_N"/>
</dbReference>
<dbReference type="InterPro" id="IPR007863">
    <property type="entry name" value="Peptidase_M16_C"/>
</dbReference>
<accession>A0A8J2HLE3</accession>
<organism evidence="6 7">
    <name type="scientific">Cotesia congregata</name>
    <name type="common">Parasitoid wasp</name>
    <name type="synonym">Apanteles congregatus</name>
    <dbReference type="NCBI Taxonomy" id="51543"/>
    <lineage>
        <taxon>Eukaryota</taxon>
        <taxon>Metazoa</taxon>
        <taxon>Ecdysozoa</taxon>
        <taxon>Arthropoda</taxon>
        <taxon>Hexapoda</taxon>
        <taxon>Insecta</taxon>
        <taxon>Pterygota</taxon>
        <taxon>Neoptera</taxon>
        <taxon>Endopterygota</taxon>
        <taxon>Hymenoptera</taxon>
        <taxon>Apocrita</taxon>
        <taxon>Ichneumonoidea</taxon>
        <taxon>Braconidae</taxon>
        <taxon>Microgastrinae</taxon>
        <taxon>Cotesia</taxon>
    </lineage>
</organism>
<dbReference type="GO" id="GO:0046872">
    <property type="term" value="F:metal ion binding"/>
    <property type="evidence" value="ECO:0007669"/>
    <property type="project" value="InterPro"/>
</dbReference>
<reference evidence="6" key="1">
    <citation type="submission" date="2021-04" db="EMBL/GenBank/DDBJ databases">
        <authorList>
            <person name="Chebbi M.A.C M."/>
        </authorList>
    </citation>
    <scope>NUCLEOTIDE SEQUENCE</scope>
</reference>
<dbReference type="Pfam" id="PF05193">
    <property type="entry name" value="Peptidase_M16_C"/>
    <property type="match status" value="1"/>
</dbReference>
<gene>
    <name evidence="6" type="ORF">HICCMSTLAB_LOCUS10457</name>
</gene>
<dbReference type="EMBL" id="CAJNRD030001122">
    <property type="protein sequence ID" value="CAG5101384.1"/>
    <property type="molecule type" value="Genomic_DNA"/>
</dbReference>
<evidence type="ECO:0000259" key="5">
    <source>
        <dbReference type="Pfam" id="PF05193"/>
    </source>
</evidence>
<dbReference type="InterPro" id="IPR011249">
    <property type="entry name" value="Metalloenz_LuxS/M16"/>
</dbReference>
<evidence type="ECO:0000259" key="4">
    <source>
        <dbReference type="Pfam" id="PF00675"/>
    </source>
</evidence>
<evidence type="ECO:0000256" key="1">
    <source>
        <dbReference type="ARBA" id="ARBA00004173"/>
    </source>
</evidence>
<dbReference type="OrthoDB" id="6369905at2759"/>
<dbReference type="Proteomes" id="UP000786811">
    <property type="component" value="Unassembled WGS sequence"/>
</dbReference>
<dbReference type="PANTHER" id="PTHR11851">
    <property type="entry name" value="METALLOPROTEASE"/>
    <property type="match status" value="1"/>
</dbReference>
<keyword evidence="2" id="KW-0809">Transit peptide</keyword>
<evidence type="ECO:0000313" key="6">
    <source>
        <dbReference type="EMBL" id="CAG5101384.1"/>
    </source>
</evidence>
<dbReference type="SUPFAM" id="SSF63411">
    <property type="entry name" value="LuxS/MPP-like metallohydrolase"/>
    <property type="match status" value="2"/>
</dbReference>
<dbReference type="GO" id="GO:0016020">
    <property type="term" value="C:membrane"/>
    <property type="evidence" value="ECO:0007669"/>
    <property type="project" value="UniProtKB-ARBA"/>
</dbReference>
<name>A0A8J2HLE3_COTCN</name>
<feature type="domain" description="Peptidase M16 C-terminal" evidence="5">
    <location>
        <begin position="195"/>
        <end position="367"/>
    </location>
</feature>
<dbReference type="GO" id="GO:0005739">
    <property type="term" value="C:mitochondrion"/>
    <property type="evidence" value="ECO:0007669"/>
    <property type="project" value="UniProtKB-SubCell"/>
</dbReference>
<feature type="domain" description="Peptidase M16 N-terminal" evidence="4">
    <location>
        <begin position="47"/>
        <end position="190"/>
    </location>
</feature>
<dbReference type="PANTHER" id="PTHR11851:SF226">
    <property type="entry name" value="CYTOCHROME B-C1 COMPLEX SUBUNIT 2, MITOCHONDRIAL"/>
    <property type="match status" value="1"/>
</dbReference>
<evidence type="ECO:0000256" key="3">
    <source>
        <dbReference type="ARBA" id="ARBA00023128"/>
    </source>
</evidence>